<keyword evidence="8" id="KW-0547">Nucleotide-binding</keyword>
<dbReference type="Pfam" id="PF07499">
    <property type="entry name" value="RuvA_C"/>
    <property type="match status" value="1"/>
</dbReference>
<dbReference type="Pfam" id="PF14520">
    <property type="entry name" value="HHH_5"/>
    <property type="match status" value="1"/>
</dbReference>
<protein>
    <recommendedName>
        <fullName evidence="6">Holliday junction branch migration complex subunit RuvA</fullName>
    </recommendedName>
</protein>
<dbReference type="SUPFAM" id="SSF50249">
    <property type="entry name" value="Nucleic acid-binding proteins"/>
    <property type="match status" value="1"/>
</dbReference>
<dbReference type="GO" id="GO:0006281">
    <property type="term" value="P:DNA repair"/>
    <property type="evidence" value="ECO:0007669"/>
    <property type="project" value="UniProtKB-UniRule"/>
</dbReference>
<evidence type="ECO:0000256" key="1">
    <source>
        <dbReference type="ARBA" id="ARBA00022490"/>
    </source>
</evidence>
<evidence type="ECO:0000259" key="7">
    <source>
        <dbReference type="SMART" id="SM00278"/>
    </source>
</evidence>
<organism evidence="8 9">
    <name type="scientific">Desulforamulus putei DSM 12395</name>
    <dbReference type="NCBI Taxonomy" id="1121429"/>
    <lineage>
        <taxon>Bacteria</taxon>
        <taxon>Bacillati</taxon>
        <taxon>Bacillota</taxon>
        <taxon>Clostridia</taxon>
        <taxon>Eubacteriales</taxon>
        <taxon>Peptococcaceae</taxon>
        <taxon>Desulforamulus</taxon>
    </lineage>
</organism>
<dbReference type="SUPFAM" id="SSF47781">
    <property type="entry name" value="RuvA domain 2-like"/>
    <property type="match status" value="1"/>
</dbReference>
<proteinExistence type="inferred from homology"/>
<dbReference type="GO" id="GO:0048476">
    <property type="term" value="C:Holliday junction resolvase complex"/>
    <property type="evidence" value="ECO:0007669"/>
    <property type="project" value="UniProtKB-UniRule"/>
</dbReference>
<feature type="region of interest" description="Domain III" evidence="6">
    <location>
        <begin position="152"/>
        <end position="199"/>
    </location>
</feature>
<sequence>MIAYICGKLAAGGPGWAVIDVQGIGYHIHIPLTTRLPGVGQDIKLHTHMAVREDGIQFYGFSDEEQRDCFLALLDVAGVGPKVALAVVSHLLPDHLRAVIAGGDVNQLVKVPGVGKKTAQRILLELKDKLSGPAISSGEVAYNDTASHGMAEDAVIALVSLGYSQTEARDAVGRAQNKAPAKDVSALIKEALKELAPMK</sequence>
<comment type="similarity">
    <text evidence="6">Belongs to the RuvA family.</text>
</comment>
<gene>
    <name evidence="6" type="primary">ruvA</name>
    <name evidence="8" type="ORF">SAMN02745133_00195</name>
</gene>
<keyword evidence="9" id="KW-1185">Reference proteome</keyword>
<dbReference type="STRING" id="1121429.SAMN02745133_00195"/>
<dbReference type="Gene3D" id="1.10.150.20">
    <property type="entry name" value="5' to 3' exonuclease, C-terminal subdomain"/>
    <property type="match status" value="1"/>
</dbReference>
<dbReference type="InterPro" id="IPR000085">
    <property type="entry name" value="RuvA"/>
</dbReference>
<comment type="caution">
    <text evidence="6">Lacks conserved residue(s) required for the propagation of feature annotation.</text>
</comment>
<dbReference type="GO" id="GO:0006310">
    <property type="term" value="P:DNA recombination"/>
    <property type="evidence" value="ECO:0007669"/>
    <property type="project" value="UniProtKB-UniRule"/>
</dbReference>
<dbReference type="InterPro" id="IPR036267">
    <property type="entry name" value="RuvA_C_sf"/>
</dbReference>
<dbReference type="Pfam" id="PF01330">
    <property type="entry name" value="RuvA_N"/>
    <property type="match status" value="1"/>
</dbReference>
<dbReference type="Proteomes" id="UP000184148">
    <property type="component" value="Unassembled WGS sequence"/>
</dbReference>
<dbReference type="Gene3D" id="1.10.8.10">
    <property type="entry name" value="DNA helicase RuvA subunit, C-terminal domain"/>
    <property type="match status" value="1"/>
</dbReference>
<evidence type="ECO:0000256" key="5">
    <source>
        <dbReference type="ARBA" id="ARBA00023204"/>
    </source>
</evidence>
<keyword evidence="5 6" id="KW-0234">DNA repair</keyword>
<dbReference type="SUPFAM" id="SSF46929">
    <property type="entry name" value="DNA helicase RuvA subunit, C-terminal domain"/>
    <property type="match status" value="1"/>
</dbReference>
<dbReference type="GO" id="GO:0009379">
    <property type="term" value="C:Holliday junction helicase complex"/>
    <property type="evidence" value="ECO:0007669"/>
    <property type="project" value="InterPro"/>
</dbReference>
<reference evidence="9" key="1">
    <citation type="submission" date="2016-11" db="EMBL/GenBank/DDBJ databases">
        <authorList>
            <person name="Varghese N."/>
            <person name="Submissions S."/>
        </authorList>
    </citation>
    <scope>NUCLEOTIDE SEQUENCE [LARGE SCALE GENOMIC DNA]</scope>
    <source>
        <strain evidence="9">DSM 12395</strain>
    </source>
</reference>
<evidence type="ECO:0000256" key="3">
    <source>
        <dbReference type="ARBA" id="ARBA00023125"/>
    </source>
</evidence>
<evidence type="ECO:0000313" key="9">
    <source>
        <dbReference type="Proteomes" id="UP000184148"/>
    </source>
</evidence>
<keyword evidence="8" id="KW-0378">Hydrolase</keyword>
<comment type="function">
    <text evidence="6">The RuvA-RuvB-RuvC complex processes Holliday junction (HJ) DNA during genetic recombination and DNA repair, while the RuvA-RuvB complex plays an important role in the rescue of blocked DNA replication forks via replication fork reversal (RFR). RuvA specifically binds to HJ cruciform DNA, conferring on it an open structure. The RuvB hexamer acts as an ATP-dependent pump, pulling dsDNA into and through the RuvAB complex. HJ branch migration allows RuvC to scan DNA until it finds its consensus sequence, where it cleaves and resolves the cruciform DNA.</text>
</comment>
<keyword evidence="8" id="KW-0067">ATP-binding</keyword>
<dbReference type="HAMAP" id="MF_00031">
    <property type="entry name" value="DNA_HJ_migration_RuvA"/>
    <property type="match status" value="1"/>
</dbReference>
<dbReference type="InterPro" id="IPR013849">
    <property type="entry name" value="DNA_helicase_Holl-junc_RuvA_I"/>
</dbReference>
<dbReference type="InterPro" id="IPR003583">
    <property type="entry name" value="Hlx-hairpin-Hlx_DNA-bd_motif"/>
</dbReference>
<feature type="domain" description="Helix-hairpin-helix DNA-binding motif class 1" evidence="7">
    <location>
        <begin position="106"/>
        <end position="125"/>
    </location>
</feature>
<dbReference type="CDD" id="cd14332">
    <property type="entry name" value="UBA_RuvA_C"/>
    <property type="match status" value="1"/>
</dbReference>
<keyword evidence="3 6" id="KW-0238">DNA-binding</keyword>
<keyword evidence="1 6" id="KW-0963">Cytoplasm</keyword>
<comment type="subunit">
    <text evidence="6">Homotetramer. Forms an RuvA(8)-RuvB(12)-Holliday junction (HJ) complex. HJ DNA is sandwiched between 2 RuvA tetramers; dsDNA enters through RuvA and exits via RuvB. An RuvB hexamer assembles on each DNA strand where it exits the tetramer. Each RuvB hexamer is contacted by two RuvA subunits (via domain III) on 2 adjacent RuvB subunits; this complex drives branch migration. In the full resolvosome a probable DNA-RuvA(4)-RuvB(12)-RuvC(2) complex forms which resolves the HJ.</text>
</comment>
<dbReference type="SMART" id="SM00278">
    <property type="entry name" value="HhH1"/>
    <property type="match status" value="2"/>
</dbReference>
<dbReference type="GO" id="GO:0005737">
    <property type="term" value="C:cytoplasm"/>
    <property type="evidence" value="ECO:0007669"/>
    <property type="project" value="UniProtKB-SubCell"/>
</dbReference>
<name>A0A1M4SPM8_9FIRM</name>
<evidence type="ECO:0000313" key="8">
    <source>
        <dbReference type="EMBL" id="SHE34203.1"/>
    </source>
</evidence>
<keyword evidence="8" id="KW-0347">Helicase</keyword>
<dbReference type="InterPro" id="IPR012340">
    <property type="entry name" value="NA-bd_OB-fold"/>
</dbReference>
<dbReference type="Gene3D" id="2.40.50.140">
    <property type="entry name" value="Nucleic acid-binding proteins"/>
    <property type="match status" value="1"/>
</dbReference>
<dbReference type="RefSeq" id="WP_073234274.1">
    <property type="nucleotide sequence ID" value="NZ_FQUY01000001.1"/>
</dbReference>
<feature type="region of interest" description="Domain II" evidence="6">
    <location>
        <begin position="63"/>
        <end position="140"/>
    </location>
</feature>
<keyword evidence="4 6" id="KW-0233">DNA recombination</keyword>
<dbReference type="EMBL" id="FQUY01000001">
    <property type="protein sequence ID" value="SHE34203.1"/>
    <property type="molecule type" value="Genomic_DNA"/>
</dbReference>
<comment type="subcellular location">
    <subcellularLocation>
        <location evidence="6">Cytoplasm</location>
    </subcellularLocation>
</comment>
<dbReference type="InterPro" id="IPR010994">
    <property type="entry name" value="RuvA_2-like"/>
</dbReference>
<dbReference type="GO" id="GO:0005524">
    <property type="term" value="F:ATP binding"/>
    <property type="evidence" value="ECO:0007669"/>
    <property type="project" value="InterPro"/>
</dbReference>
<dbReference type="GO" id="GO:0009378">
    <property type="term" value="F:four-way junction helicase activity"/>
    <property type="evidence" value="ECO:0007669"/>
    <property type="project" value="InterPro"/>
</dbReference>
<dbReference type="OrthoDB" id="5293449at2"/>
<dbReference type="AlphaFoldDB" id="A0A1M4SPM8"/>
<feature type="domain" description="Helix-hairpin-helix DNA-binding motif class 1" evidence="7">
    <location>
        <begin position="71"/>
        <end position="90"/>
    </location>
</feature>
<dbReference type="NCBIfam" id="TIGR00084">
    <property type="entry name" value="ruvA"/>
    <property type="match status" value="1"/>
</dbReference>
<evidence type="ECO:0000256" key="6">
    <source>
        <dbReference type="HAMAP-Rule" id="MF_00031"/>
    </source>
</evidence>
<dbReference type="InterPro" id="IPR011114">
    <property type="entry name" value="RuvA_C"/>
</dbReference>
<evidence type="ECO:0000256" key="4">
    <source>
        <dbReference type="ARBA" id="ARBA00023172"/>
    </source>
</evidence>
<comment type="domain">
    <text evidence="6">Has three domains with a flexible linker between the domains II and III and assumes an 'L' shape. Domain III is highly mobile and contacts RuvB.</text>
</comment>
<dbReference type="GO" id="GO:0000400">
    <property type="term" value="F:four-way junction DNA binding"/>
    <property type="evidence" value="ECO:0007669"/>
    <property type="project" value="UniProtKB-UniRule"/>
</dbReference>
<keyword evidence="2 6" id="KW-0227">DNA damage</keyword>
<evidence type="ECO:0000256" key="2">
    <source>
        <dbReference type="ARBA" id="ARBA00022763"/>
    </source>
</evidence>
<accession>A0A1M4SPM8</accession>